<evidence type="ECO:0000313" key="2">
    <source>
        <dbReference type="EMBL" id="KAA5604913.1"/>
    </source>
</evidence>
<dbReference type="InterPro" id="IPR036291">
    <property type="entry name" value="NAD(P)-bd_dom_sf"/>
</dbReference>
<dbReference type="Pfam" id="PF21135">
    <property type="entry name" value="DRL_cat"/>
    <property type="match status" value="1"/>
</dbReference>
<dbReference type="PANTHER" id="PTHR37850">
    <property type="entry name" value="STRU PROTEIN"/>
    <property type="match status" value="1"/>
</dbReference>
<keyword evidence="2" id="KW-0282">Flagellum</keyword>
<dbReference type="PANTHER" id="PTHR37850:SF3">
    <property type="entry name" value="BLR7815 PROTEIN"/>
    <property type="match status" value="1"/>
</dbReference>
<organism evidence="2 3">
    <name type="scientific">Roseospira marina</name>
    <dbReference type="NCBI Taxonomy" id="140057"/>
    <lineage>
        <taxon>Bacteria</taxon>
        <taxon>Pseudomonadati</taxon>
        <taxon>Pseudomonadota</taxon>
        <taxon>Alphaproteobacteria</taxon>
        <taxon>Rhodospirillales</taxon>
        <taxon>Rhodospirillaceae</taxon>
        <taxon>Roseospira</taxon>
    </lineage>
</organism>
<dbReference type="SMART" id="SM00858">
    <property type="entry name" value="SAF"/>
    <property type="match status" value="1"/>
</dbReference>
<dbReference type="CDD" id="cd11616">
    <property type="entry name" value="SAF_DH_OX_like"/>
    <property type="match status" value="1"/>
</dbReference>
<gene>
    <name evidence="2" type="ORF">F1188_13925</name>
</gene>
<comment type="caution">
    <text evidence="2">The sequence shown here is derived from an EMBL/GenBank/DDBJ whole genome shotgun (WGS) entry which is preliminary data.</text>
</comment>
<dbReference type="Gene3D" id="3.40.50.720">
    <property type="entry name" value="NAD(P)-binding Rossmann-like Domain"/>
    <property type="match status" value="1"/>
</dbReference>
<reference evidence="2 3" key="1">
    <citation type="submission" date="2019-09" db="EMBL/GenBank/DDBJ databases">
        <title>Genome sequence of Roseospira marina, one of the more divergent members of the non-sulfur purple photosynthetic bacterial family, the Rhodospirillaceae.</title>
        <authorList>
            <person name="Meyer T."/>
            <person name="Kyndt J."/>
        </authorList>
    </citation>
    <scope>NUCLEOTIDE SEQUENCE [LARGE SCALE GENOMIC DNA]</scope>
    <source>
        <strain evidence="2 3">DSM 15113</strain>
    </source>
</reference>
<dbReference type="AlphaFoldDB" id="A0A5M6I9P0"/>
<evidence type="ECO:0000259" key="1">
    <source>
        <dbReference type="SMART" id="SM00858"/>
    </source>
</evidence>
<dbReference type="SUPFAM" id="SSF51735">
    <property type="entry name" value="NAD(P)-binding Rossmann-fold domains"/>
    <property type="match status" value="1"/>
</dbReference>
<dbReference type="InterPro" id="IPR048423">
    <property type="entry name" value="DRL_cat"/>
</dbReference>
<proteinExistence type="predicted"/>
<dbReference type="EMBL" id="VWPJ01000013">
    <property type="protein sequence ID" value="KAA5604913.1"/>
    <property type="molecule type" value="Genomic_DNA"/>
</dbReference>
<keyword evidence="2" id="KW-0966">Cell projection</keyword>
<accession>A0A5M6I9P0</accession>
<dbReference type="Pfam" id="PF08666">
    <property type="entry name" value="SAF"/>
    <property type="match status" value="1"/>
</dbReference>
<keyword evidence="3" id="KW-1185">Reference proteome</keyword>
<dbReference type="Pfam" id="PF01408">
    <property type="entry name" value="GFO_IDH_MocA"/>
    <property type="match status" value="1"/>
</dbReference>
<dbReference type="InterPro" id="IPR013974">
    <property type="entry name" value="SAF"/>
</dbReference>
<dbReference type="InterPro" id="IPR000683">
    <property type="entry name" value="Gfo/Idh/MocA-like_OxRdtase_N"/>
</dbReference>
<name>A0A5M6I9P0_9PROT</name>
<dbReference type="OrthoDB" id="9777844at2"/>
<evidence type="ECO:0000313" key="3">
    <source>
        <dbReference type="Proteomes" id="UP000324065"/>
    </source>
</evidence>
<protein>
    <submittedName>
        <fullName evidence="2">Flagellar biosynthesis protein FlgA</fullName>
    </submittedName>
</protein>
<keyword evidence="2" id="KW-0969">Cilium</keyword>
<dbReference type="GO" id="GO:0000166">
    <property type="term" value="F:nucleotide binding"/>
    <property type="evidence" value="ECO:0007669"/>
    <property type="project" value="InterPro"/>
</dbReference>
<dbReference type="Proteomes" id="UP000324065">
    <property type="component" value="Unassembled WGS sequence"/>
</dbReference>
<dbReference type="RefSeq" id="WP_150063044.1">
    <property type="nucleotide sequence ID" value="NZ_JACHII010000012.1"/>
</dbReference>
<sequence>MGLTGLMRERMARDEGPIRVALVGAGKFGAMFLAQAPTSPGIRVVAIADLDPARARRTLESVGWRADRIDAVRIGDDAEAVMAADDVEVVVEATGDPWAGLRHARAAHKAGKHVVMVNVEADVLAGPLLAREAKAAGVVHSMAYGDQPALICELVDWARACGFEVTAAGKGTKYLPGYHESTPETVWDHYGISGEQAAAGGMNPRMFNSFLDGTKSAIEMAAVANATGLAAPVHGLGFPPSGVDDLPHTLRPRAMGGQLDGRGMVEVVSSLERDGRPVFRDLRWGVYVTLEAPTNYAGACFRQYGLLTDPSGRFAAMYKPFHLIGMELNVSILSAVLRREPTGTPRQFSADVVAVAKRDLAAGETLDGEGGFTVWGRLTTARRSLSDGALPIGLAHGVRLTAPVRRGEVVRQTDVALDEAHEAVALRRALEADSRATLGLDPLPTPAPVA</sequence>
<feature type="domain" description="SAF" evidence="1">
    <location>
        <begin position="351"/>
        <end position="416"/>
    </location>
</feature>